<keyword evidence="4" id="KW-0539">Nucleus</keyword>
<dbReference type="Gene3D" id="4.10.280.10">
    <property type="entry name" value="Helix-loop-helix DNA-binding domain"/>
    <property type="match status" value="1"/>
</dbReference>
<feature type="domain" description="BHLH" evidence="6">
    <location>
        <begin position="322"/>
        <end position="371"/>
    </location>
</feature>
<dbReference type="InterPro" id="IPR055478">
    <property type="entry name" value="DUF7050"/>
</dbReference>
<dbReference type="SMART" id="SM00353">
    <property type="entry name" value="HLH"/>
    <property type="match status" value="1"/>
</dbReference>
<dbReference type="AlphaFoldDB" id="A0AAN8W8V5"/>
<dbReference type="GO" id="GO:0005634">
    <property type="term" value="C:nucleus"/>
    <property type="evidence" value="ECO:0007669"/>
    <property type="project" value="UniProtKB-SubCell"/>
</dbReference>
<dbReference type="InterPro" id="IPR036638">
    <property type="entry name" value="HLH_DNA-bd_sf"/>
</dbReference>
<dbReference type="Pfam" id="PF00010">
    <property type="entry name" value="HLH"/>
    <property type="match status" value="1"/>
</dbReference>
<feature type="region of interest" description="Disordered" evidence="5">
    <location>
        <begin position="139"/>
        <end position="169"/>
    </location>
</feature>
<dbReference type="InterPro" id="IPR055477">
    <property type="entry name" value="DUF7049"/>
</dbReference>
<accession>A0AAN8W8V5</accession>
<keyword evidence="3" id="KW-0804">Transcription</keyword>
<organism evidence="7 8">
    <name type="scientific">Dillenia turbinata</name>
    <dbReference type="NCBI Taxonomy" id="194707"/>
    <lineage>
        <taxon>Eukaryota</taxon>
        <taxon>Viridiplantae</taxon>
        <taxon>Streptophyta</taxon>
        <taxon>Embryophyta</taxon>
        <taxon>Tracheophyta</taxon>
        <taxon>Spermatophyta</taxon>
        <taxon>Magnoliopsida</taxon>
        <taxon>eudicotyledons</taxon>
        <taxon>Gunneridae</taxon>
        <taxon>Pentapetalae</taxon>
        <taxon>Dilleniales</taxon>
        <taxon>Dilleniaceae</taxon>
        <taxon>Dillenia</taxon>
    </lineage>
</organism>
<dbReference type="InterPro" id="IPR011598">
    <property type="entry name" value="bHLH_dom"/>
</dbReference>
<keyword evidence="2" id="KW-0805">Transcription regulation</keyword>
<dbReference type="Pfam" id="PF23133">
    <property type="entry name" value="DUF7050"/>
    <property type="match status" value="1"/>
</dbReference>
<feature type="compositionally biased region" description="Low complexity" evidence="5">
    <location>
        <begin position="147"/>
        <end position="169"/>
    </location>
</feature>
<evidence type="ECO:0000256" key="5">
    <source>
        <dbReference type="SAM" id="MobiDB-lite"/>
    </source>
</evidence>
<dbReference type="Pfam" id="PF23132">
    <property type="entry name" value="DUF7049"/>
    <property type="match status" value="1"/>
</dbReference>
<protein>
    <submittedName>
        <fullName evidence="7">Myc-type, basic helix-loop-helix (BHLH) domain</fullName>
    </submittedName>
</protein>
<comment type="caution">
    <text evidence="7">The sequence shown here is derived from an EMBL/GenBank/DDBJ whole genome shotgun (WGS) entry which is preliminary data.</text>
</comment>
<keyword evidence="8" id="KW-1185">Reference proteome</keyword>
<evidence type="ECO:0000256" key="2">
    <source>
        <dbReference type="ARBA" id="ARBA00023015"/>
    </source>
</evidence>
<sequence>MWRISLRASTCVNKLALQRMDYMFLLDEQSRAPLLRNLMQNFGCTYICLWTPCFPPSRVPGLAFKNGNPYFELKDLDLLQHASIEMQSQFYQEARIKTAIFMGCKNGEIEIGMSNESQLNMEMEMRNWFPEDFSRPLELPFPTNQTRPSSSSSSLRSLSMESPESSPLLINLPNTAFMQEPFTRGATSTTATSEQALNPTSITSINLPFLEAMQAFQLLQNIPFATIQGTEAAMTRAILTVLSSPSISSSSTQPPQQELPPLTSEKASAFKSYQNNLPPTTSQIDVNVRRQYMLKRAMHYLRIMNLIRHRERMQASNIRPITTHLQHMISERKRREKLNESFQALRALLPPGTKKDKASVLESTRKYLTLLKEQVSDLSQKIKLLEAKRLLPKLEAGTGEEQGARTESTTERLNVSVIHHRMPEVSTQEDHRVVDLHVAVRGDCTMLNLVAEISRFLRQVNNIIVVSMEAETQMRDSSPINHVILRLRIEGDEWDESAFVEAVRRVVADLAQ</sequence>
<dbReference type="GO" id="GO:0046983">
    <property type="term" value="F:protein dimerization activity"/>
    <property type="evidence" value="ECO:0007669"/>
    <property type="project" value="InterPro"/>
</dbReference>
<dbReference type="CDD" id="cd11393">
    <property type="entry name" value="bHLH_AtbHLH_like"/>
    <property type="match status" value="1"/>
</dbReference>
<dbReference type="Proteomes" id="UP001370490">
    <property type="component" value="Unassembled WGS sequence"/>
</dbReference>
<dbReference type="SUPFAM" id="SSF47459">
    <property type="entry name" value="HLH, helix-loop-helix DNA-binding domain"/>
    <property type="match status" value="1"/>
</dbReference>
<evidence type="ECO:0000256" key="4">
    <source>
        <dbReference type="ARBA" id="ARBA00023242"/>
    </source>
</evidence>
<evidence type="ECO:0000256" key="1">
    <source>
        <dbReference type="ARBA" id="ARBA00004123"/>
    </source>
</evidence>
<comment type="subcellular location">
    <subcellularLocation>
        <location evidence="1">Nucleus</location>
    </subcellularLocation>
</comment>
<evidence type="ECO:0000256" key="3">
    <source>
        <dbReference type="ARBA" id="ARBA00023163"/>
    </source>
</evidence>
<name>A0AAN8W8V5_9MAGN</name>
<reference evidence="7 8" key="1">
    <citation type="submission" date="2023-12" db="EMBL/GenBank/DDBJ databases">
        <title>A high-quality genome assembly for Dillenia turbinata (Dilleniales).</title>
        <authorList>
            <person name="Chanderbali A."/>
        </authorList>
    </citation>
    <scope>NUCLEOTIDE SEQUENCE [LARGE SCALE GENOMIC DNA]</scope>
    <source>
        <strain evidence="7">LSX21</strain>
        <tissue evidence="7">Leaf</tissue>
    </source>
</reference>
<evidence type="ECO:0000313" key="7">
    <source>
        <dbReference type="EMBL" id="KAK6941367.1"/>
    </source>
</evidence>
<dbReference type="InterPro" id="IPR044658">
    <property type="entry name" value="bHLH92/bHLH041-like"/>
</dbReference>
<dbReference type="InterPro" id="IPR045239">
    <property type="entry name" value="bHLH95_bHLH"/>
</dbReference>
<evidence type="ECO:0000313" key="8">
    <source>
        <dbReference type="Proteomes" id="UP001370490"/>
    </source>
</evidence>
<dbReference type="PANTHER" id="PTHR46665">
    <property type="entry name" value="TRANSCRIPTION FACTOR BHLH041-RELATED-RELATED"/>
    <property type="match status" value="1"/>
</dbReference>
<proteinExistence type="predicted"/>
<gene>
    <name evidence="7" type="ORF">RJ641_026744</name>
</gene>
<dbReference type="PANTHER" id="PTHR46665:SF1">
    <property type="entry name" value="SPERMATOGENESIS- AND OOGENESIS-SPECIFIC BASIC HELIX-LOOP-HELIX-CONTAINING PROTEIN 1"/>
    <property type="match status" value="1"/>
</dbReference>
<evidence type="ECO:0000259" key="6">
    <source>
        <dbReference type="PROSITE" id="PS50888"/>
    </source>
</evidence>
<dbReference type="EMBL" id="JBAMMX010000004">
    <property type="protein sequence ID" value="KAK6941367.1"/>
    <property type="molecule type" value="Genomic_DNA"/>
</dbReference>
<dbReference type="PROSITE" id="PS50888">
    <property type="entry name" value="BHLH"/>
    <property type="match status" value="1"/>
</dbReference>